<protein>
    <recommendedName>
        <fullName evidence="1">Enoyl reductase (ER) domain-containing protein</fullName>
    </recommendedName>
</protein>
<dbReference type="Proteomes" id="UP000663193">
    <property type="component" value="Chromosome 15"/>
</dbReference>
<feature type="domain" description="Enoyl reductase (ER)" evidence="1">
    <location>
        <begin position="11"/>
        <end position="330"/>
    </location>
</feature>
<dbReference type="InterPro" id="IPR013154">
    <property type="entry name" value="ADH-like_N"/>
</dbReference>
<dbReference type="SUPFAM" id="SSF50129">
    <property type="entry name" value="GroES-like"/>
    <property type="match status" value="1"/>
</dbReference>
<dbReference type="PANTHER" id="PTHR11695:SF294">
    <property type="entry name" value="RETICULON-4-INTERACTING PROTEIN 1, MITOCHONDRIAL"/>
    <property type="match status" value="1"/>
</dbReference>
<evidence type="ECO:0000313" key="2">
    <source>
        <dbReference type="EMBL" id="QRD03168.1"/>
    </source>
</evidence>
<name>A0A7U2I7Y0_PHANO</name>
<accession>A0A7U2I7Y0</accession>
<evidence type="ECO:0000313" key="3">
    <source>
        <dbReference type="Proteomes" id="UP000663193"/>
    </source>
</evidence>
<dbReference type="PANTHER" id="PTHR11695">
    <property type="entry name" value="ALCOHOL DEHYDROGENASE RELATED"/>
    <property type="match status" value="1"/>
</dbReference>
<organism evidence="2 3">
    <name type="scientific">Phaeosphaeria nodorum (strain SN15 / ATCC MYA-4574 / FGSC 10173)</name>
    <name type="common">Glume blotch fungus</name>
    <name type="synonym">Parastagonospora nodorum</name>
    <dbReference type="NCBI Taxonomy" id="321614"/>
    <lineage>
        <taxon>Eukaryota</taxon>
        <taxon>Fungi</taxon>
        <taxon>Dikarya</taxon>
        <taxon>Ascomycota</taxon>
        <taxon>Pezizomycotina</taxon>
        <taxon>Dothideomycetes</taxon>
        <taxon>Pleosporomycetidae</taxon>
        <taxon>Pleosporales</taxon>
        <taxon>Pleosporineae</taxon>
        <taxon>Phaeosphaeriaceae</taxon>
        <taxon>Parastagonospora</taxon>
    </lineage>
</organism>
<dbReference type="AlphaFoldDB" id="A0A7U2I7Y0"/>
<dbReference type="CDD" id="cd08267">
    <property type="entry name" value="MDR1"/>
    <property type="match status" value="1"/>
</dbReference>
<proteinExistence type="predicted"/>
<dbReference type="InterPro" id="IPR036291">
    <property type="entry name" value="NAD(P)-bd_dom_sf"/>
</dbReference>
<dbReference type="VEuPathDB" id="FungiDB:JI435_099360"/>
<dbReference type="InterPro" id="IPR050700">
    <property type="entry name" value="YIM1/Zinc_Alcohol_DH_Fams"/>
</dbReference>
<dbReference type="Pfam" id="PF08240">
    <property type="entry name" value="ADH_N"/>
    <property type="match status" value="1"/>
</dbReference>
<sequence>MKAWQWSHCSDTLENSIVLNNSVPLPTEKRSLAPGESLVQVHVAALNPVDYKIAELPIVGRMAIPKPATPGLDFSGRVVEVGSDCNVKVGQMVFGKLEPKQQFGTLGEYIIGSKAGTAPIPDGVSVEDAATIGVCGLVTYQCLAPNVKAGDHIFVNGGSGGTGTFAVQIAKALGCHVTTTCSEKNVQQCRDLGADEAIDYRKADVVTTLSEKSGKYDFVLDNVGTNYDLYWKSPQFTKPGAKYVQVGAAPSLSFMYDLAFRFLMPGVLGGGKRPFAFGMAATNFEHFTEIGKLLEDGKVRPVIDEVFAFENVPEAYRKLKTGHVKGKLVVKVSNVDDK</sequence>
<dbReference type="Gene3D" id="3.40.50.720">
    <property type="entry name" value="NAD(P)-binding Rossmann-like Domain"/>
    <property type="match status" value="1"/>
</dbReference>
<dbReference type="GO" id="GO:0016491">
    <property type="term" value="F:oxidoreductase activity"/>
    <property type="evidence" value="ECO:0007669"/>
    <property type="project" value="InterPro"/>
</dbReference>
<dbReference type="SMART" id="SM00829">
    <property type="entry name" value="PKS_ER"/>
    <property type="match status" value="1"/>
</dbReference>
<gene>
    <name evidence="2" type="ORF">JI435_099360</name>
</gene>
<dbReference type="EMBL" id="CP069037">
    <property type="protein sequence ID" value="QRD03168.1"/>
    <property type="molecule type" value="Genomic_DNA"/>
</dbReference>
<reference evidence="3" key="1">
    <citation type="journal article" date="2021" name="BMC Genomics">
        <title>Chromosome-level genome assembly and manually-curated proteome of model necrotroph Parastagonospora nodorum Sn15 reveals a genome-wide trove of candidate effector homologs, and redundancy of virulence-related functions within an accessory chromosome.</title>
        <authorList>
            <person name="Bertazzoni S."/>
            <person name="Jones D.A.B."/>
            <person name="Phan H.T."/>
            <person name="Tan K.-C."/>
            <person name="Hane J.K."/>
        </authorList>
    </citation>
    <scope>NUCLEOTIDE SEQUENCE [LARGE SCALE GENOMIC DNA]</scope>
    <source>
        <strain evidence="3">SN15 / ATCC MYA-4574 / FGSC 10173)</strain>
    </source>
</reference>
<keyword evidence="3" id="KW-1185">Reference proteome</keyword>
<dbReference type="Pfam" id="PF13602">
    <property type="entry name" value="ADH_zinc_N_2"/>
    <property type="match status" value="1"/>
</dbReference>
<dbReference type="InterPro" id="IPR011032">
    <property type="entry name" value="GroES-like_sf"/>
</dbReference>
<dbReference type="InterPro" id="IPR020843">
    <property type="entry name" value="ER"/>
</dbReference>
<dbReference type="OrthoDB" id="201656at2759"/>
<dbReference type="SUPFAM" id="SSF51735">
    <property type="entry name" value="NAD(P)-binding Rossmann-fold domains"/>
    <property type="match status" value="1"/>
</dbReference>
<evidence type="ECO:0000259" key="1">
    <source>
        <dbReference type="SMART" id="SM00829"/>
    </source>
</evidence>
<dbReference type="Gene3D" id="3.90.180.10">
    <property type="entry name" value="Medium-chain alcohol dehydrogenases, catalytic domain"/>
    <property type="match status" value="1"/>
</dbReference>